<evidence type="ECO:0000313" key="2">
    <source>
        <dbReference type="Proteomes" id="UP000801492"/>
    </source>
</evidence>
<sequence>MADLPAPRVVQAKPFVHTEALLNSRPLGWLSSDRNDPAPLTPAHFLVATPLKSLPAIDFTDQLINGLNDKKMTDNPIDQRLLSGSGFPAFAPPHLTRTRDDVHTPTRLNYRLSELSVRRQNSEL</sequence>
<accession>A0A8K0G7W6</accession>
<name>A0A8K0G7W6_IGNLU</name>
<dbReference type="AlphaFoldDB" id="A0A8K0G7W6"/>
<keyword evidence="2" id="KW-1185">Reference proteome</keyword>
<protein>
    <submittedName>
        <fullName evidence="1">Uncharacterized protein</fullName>
    </submittedName>
</protein>
<evidence type="ECO:0000313" key="1">
    <source>
        <dbReference type="EMBL" id="KAF2889394.1"/>
    </source>
</evidence>
<gene>
    <name evidence="1" type="ORF">ILUMI_16779</name>
</gene>
<comment type="caution">
    <text evidence="1">The sequence shown here is derived from an EMBL/GenBank/DDBJ whole genome shotgun (WGS) entry which is preliminary data.</text>
</comment>
<dbReference type="Proteomes" id="UP000801492">
    <property type="component" value="Unassembled WGS sequence"/>
</dbReference>
<organism evidence="1 2">
    <name type="scientific">Ignelater luminosus</name>
    <name type="common">Cucubano</name>
    <name type="synonym">Pyrophorus luminosus</name>
    <dbReference type="NCBI Taxonomy" id="2038154"/>
    <lineage>
        <taxon>Eukaryota</taxon>
        <taxon>Metazoa</taxon>
        <taxon>Ecdysozoa</taxon>
        <taxon>Arthropoda</taxon>
        <taxon>Hexapoda</taxon>
        <taxon>Insecta</taxon>
        <taxon>Pterygota</taxon>
        <taxon>Neoptera</taxon>
        <taxon>Endopterygota</taxon>
        <taxon>Coleoptera</taxon>
        <taxon>Polyphaga</taxon>
        <taxon>Elateriformia</taxon>
        <taxon>Elateroidea</taxon>
        <taxon>Elateridae</taxon>
        <taxon>Agrypninae</taxon>
        <taxon>Pyrophorini</taxon>
        <taxon>Ignelater</taxon>
    </lineage>
</organism>
<proteinExistence type="predicted"/>
<dbReference type="EMBL" id="VTPC01067283">
    <property type="protein sequence ID" value="KAF2889394.1"/>
    <property type="molecule type" value="Genomic_DNA"/>
</dbReference>
<reference evidence="1" key="1">
    <citation type="submission" date="2019-08" db="EMBL/GenBank/DDBJ databases">
        <title>The genome of the North American firefly Photinus pyralis.</title>
        <authorList>
            <consortium name="Photinus pyralis genome working group"/>
            <person name="Fallon T.R."/>
            <person name="Sander Lower S.E."/>
            <person name="Weng J.-K."/>
        </authorList>
    </citation>
    <scope>NUCLEOTIDE SEQUENCE</scope>
    <source>
        <strain evidence="1">TRF0915ILg1</strain>
        <tissue evidence="1">Whole body</tissue>
    </source>
</reference>